<protein>
    <recommendedName>
        <fullName evidence="2">CYTH domain-containing protein</fullName>
    </recommendedName>
</protein>
<evidence type="ECO:0000313" key="1">
    <source>
        <dbReference type="EMBL" id="AAT12322.1"/>
    </source>
</evidence>
<proteinExistence type="predicted"/>
<sequence>MIECSLFSTKKCVRRLRAYLEARRWRSRVLAETESVYVGGWSRVYVLESRSRIVQRSRYDYNKERRCVCCAVSESAVLGCDDMDSMMHALGFRKEKTLRVDGFFYTHSGVCLEITRTGSGGHEDCGEWLLVLYSRAETAAEGERLVLEANACLRPYAVFTKPSVEWFNRGLAGGVQSTPGA</sequence>
<evidence type="ECO:0008006" key="2">
    <source>
        <dbReference type="Google" id="ProtNLM"/>
    </source>
</evidence>
<dbReference type="AlphaFoldDB" id="Q6E6G5"/>
<accession>Q6E6G5</accession>
<name>Q6E6G5_ANTLO</name>
<reference evidence="1" key="1">
    <citation type="journal article" date="2004" name="Curr. Biol.">
        <title>Genome compaction and stability in microsporidian intracellular parasites.</title>
        <authorList>
            <person name="Slamovits C.H."/>
            <person name="Fast N.M."/>
            <person name="Law J.S."/>
            <person name="Keeling P.J."/>
        </authorList>
    </citation>
    <scope>NUCLEOTIDE SEQUENCE</scope>
</reference>
<organism evidence="1">
    <name type="scientific">Antonospora locustae</name>
    <name type="common">Microsporidian parasite</name>
    <name type="synonym">Nosema locustae</name>
    <dbReference type="NCBI Taxonomy" id="278021"/>
    <lineage>
        <taxon>Eukaryota</taxon>
        <taxon>Fungi</taxon>
        <taxon>Fungi incertae sedis</taxon>
        <taxon>Microsporidia</taxon>
        <taxon>Antonospora</taxon>
    </lineage>
</organism>
<dbReference type="EMBL" id="AY548890">
    <property type="protein sequence ID" value="AAT12322.1"/>
    <property type="molecule type" value="Genomic_DNA"/>
</dbReference>